<evidence type="ECO:0000313" key="3">
    <source>
        <dbReference type="Proteomes" id="UP000241868"/>
    </source>
</evidence>
<protein>
    <submittedName>
        <fullName evidence="2">Uncharacterized protein</fullName>
    </submittedName>
</protein>
<gene>
    <name evidence="2" type="ORF">C7N83_11095</name>
</gene>
<accession>A0A2P7TY14</accession>
<evidence type="ECO:0000256" key="1">
    <source>
        <dbReference type="SAM" id="MobiDB-lite"/>
    </source>
</evidence>
<organism evidence="2 3">
    <name type="scientific">Neisseria iguanae</name>
    <dbReference type="NCBI Taxonomy" id="90242"/>
    <lineage>
        <taxon>Bacteria</taxon>
        <taxon>Pseudomonadati</taxon>
        <taxon>Pseudomonadota</taxon>
        <taxon>Betaproteobacteria</taxon>
        <taxon>Neisseriales</taxon>
        <taxon>Neisseriaceae</taxon>
        <taxon>Neisseria</taxon>
    </lineage>
</organism>
<reference evidence="2 3" key="1">
    <citation type="submission" date="2018-03" db="EMBL/GenBank/DDBJ databases">
        <title>Neisseria weixii sp. nov., isolated from the intestinal contents of Tibetan Plateau pika (Ochotona curzoniae) in Yushu, Qinghai Province, China.</title>
        <authorList>
            <person name="Gui Z."/>
        </authorList>
    </citation>
    <scope>NUCLEOTIDE SEQUENCE [LARGE SCALE GENOMIC DNA]</scope>
    <source>
        <strain evidence="2 3">ATCC 51483</strain>
    </source>
</reference>
<dbReference type="AlphaFoldDB" id="A0A2P7TY14"/>
<name>A0A2P7TY14_9NEIS</name>
<proteinExistence type="predicted"/>
<feature type="region of interest" description="Disordered" evidence="1">
    <location>
        <begin position="20"/>
        <end position="42"/>
    </location>
</feature>
<sequence length="83" mass="9438">MGLPVPATRVLTLQNAVSKPTLPFNTQSDARTPLLPSGNKGESLQLYKRPTLLETVLPWRTKYTSKVMPYLFIIPHHSRFGRY</sequence>
<dbReference type="EMBL" id="PXYY01000087">
    <property type="protein sequence ID" value="PSJ79622.1"/>
    <property type="molecule type" value="Genomic_DNA"/>
</dbReference>
<keyword evidence="3" id="KW-1185">Reference proteome</keyword>
<evidence type="ECO:0000313" key="2">
    <source>
        <dbReference type="EMBL" id="PSJ79622.1"/>
    </source>
</evidence>
<comment type="caution">
    <text evidence="2">The sequence shown here is derived from an EMBL/GenBank/DDBJ whole genome shotgun (WGS) entry which is preliminary data.</text>
</comment>
<dbReference type="Proteomes" id="UP000241868">
    <property type="component" value="Unassembled WGS sequence"/>
</dbReference>
<feature type="compositionally biased region" description="Polar residues" evidence="1">
    <location>
        <begin position="20"/>
        <end position="30"/>
    </location>
</feature>